<reference evidence="2 3" key="1">
    <citation type="submission" date="2020-02" db="EMBL/GenBank/DDBJ databases">
        <authorList>
            <person name="Ma Q."/>
            <person name="Huang Y."/>
            <person name="Song X."/>
            <person name="Pei D."/>
        </authorList>
    </citation>
    <scope>NUCLEOTIDE SEQUENCE [LARGE SCALE GENOMIC DNA]</scope>
    <source>
        <strain evidence="2">Sxm20200214</strain>
        <tissue evidence="2">Leaf</tissue>
    </source>
</reference>
<evidence type="ECO:0000313" key="3">
    <source>
        <dbReference type="Proteomes" id="UP000886595"/>
    </source>
</evidence>
<name>A0A8X8AUS2_BRACI</name>
<evidence type="ECO:0000313" key="2">
    <source>
        <dbReference type="EMBL" id="KAG2313749.1"/>
    </source>
</evidence>
<keyword evidence="3" id="KW-1185">Reference proteome</keyword>
<comment type="caution">
    <text evidence="2">The sequence shown here is derived from an EMBL/GenBank/DDBJ whole genome shotgun (WGS) entry which is preliminary data.</text>
</comment>
<dbReference type="Proteomes" id="UP000886595">
    <property type="component" value="Unassembled WGS sequence"/>
</dbReference>
<feature type="compositionally biased region" description="Polar residues" evidence="1">
    <location>
        <begin position="83"/>
        <end position="99"/>
    </location>
</feature>
<organism evidence="2 3">
    <name type="scientific">Brassica carinata</name>
    <name type="common">Ethiopian mustard</name>
    <name type="synonym">Abyssinian cabbage</name>
    <dbReference type="NCBI Taxonomy" id="52824"/>
    <lineage>
        <taxon>Eukaryota</taxon>
        <taxon>Viridiplantae</taxon>
        <taxon>Streptophyta</taxon>
        <taxon>Embryophyta</taxon>
        <taxon>Tracheophyta</taxon>
        <taxon>Spermatophyta</taxon>
        <taxon>Magnoliopsida</taxon>
        <taxon>eudicotyledons</taxon>
        <taxon>Gunneridae</taxon>
        <taxon>Pentapetalae</taxon>
        <taxon>rosids</taxon>
        <taxon>malvids</taxon>
        <taxon>Brassicales</taxon>
        <taxon>Brassicaceae</taxon>
        <taxon>Brassiceae</taxon>
        <taxon>Brassica</taxon>
    </lineage>
</organism>
<accession>A0A8X8AUS2</accession>
<proteinExistence type="predicted"/>
<gene>
    <name evidence="2" type="ORF">Bca52824_025306</name>
</gene>
<protein>
    <submittedName>
        <fullName evidence="2">Uncharacterized protein</fullName>
    </submittedName>
</protein>
<dbReference type="EMBL" id="JAAMPC010000005">
    <property type="protein sequence ID" value="KAG2313749.1"/>
    <property type="molecule type" value="Genomic_DNA"/>
</dbReference>
<feature type="compositionally biased region" description="Low complexity" evidence="1">
    <location>
        <begin position="109"/>
        <end position="151"/>
    </location>
</feature>
<sequence>MQDERVDLMMDMIHKMYDWSKHEWVSWKLLNQCWKVLRMMVLIKRRLEKQVILVMLKSSVTALALEVRDIVDDRFAKLEDNLLSSQTPGGAPADTQTQGGARGADPFYTPSAAAAPTLASTKAPAPTSTRAPVPTPTSTRTTVTAPSRSRAPATSQTGGPANAAKTRSQTKDPELSDVFGSLFSTLDDNLGTQEHLQKTMGNLTQESNRPFLSDIDDPEVRCKDSDYKLVFVPEDKWSKLIEWTLNPTVLQIGPSKFDAELASRIVGPNIWFKNYDMDAMMYLFREKTSLRRWKPDRHISELYV</sequence>
<dbReference type="AlphaFoldDB" id="A0A8X8AUS2"/>
<feature type="region of interest" description="Disordered" evidence="1">
    <location>
        <begin position="83"/>
        <end position="174"/>
    </location>
</feature>
<evidence type="ECO:0000256" key="1">
    <source>
        <dbReference type="SAM" id="MobiDB-lite"/>
    </source>
</evidence>